<evidence type="ECO:0000313" key="3">
    <source>
        <dbReference type="EMBL" id="ODN41416.1"/>
    </source>
</evidence>
<accession>A0ABX2ZXS3</accession>
<feature type="chain" id="PRO_5045146744" description="DUF6531 domain-containing protein" evidence="1">
    <location>
        <begin position="20"/>
        <end position="481"/>
    </location>
</feature>
<organism evidence="3 4">
    <name type="scientific">Piscirickettsia litoralis</name>
    <dbReference type="NCBI Taxonomy" id="1891921"/>
    <lineage>
        <taxon>Bacteria</taxon>
        <taxon>Pseudomonadati</taxon>
        <taxon>Pseudomonadota</taxon>
        <taxon>Gammaproteobacteria</taxon>
        <taxon>Thiotrichales</taxon>
        <taxon>Piscirickettsiaceae</taxon>
        <taxon>Piscirickettsia</taxon>
    </lineage>
</organism>
<feature type="domain" description="DUF6531" evidence="2">
    <location>
        <begin position="257"/>
        <end position="321"/>
    </location>
</feature>
<keyword evidence="1" id="KW-0732">Signal</keyword>
<evidence type="ECO:0000313" key="4">
    <source>
        <dbReference type="Proteomes" id="UP000094329"/>
    </source>
</evidence>
<sequence length="481" mass="53681">MNKYYTLILSISLLGTAHAKNQFDYQTSFEVKEIGNMLTFSTSKSLEGYLHGFGYASEHLALTERSPLGGGTYSLTYSIPKDIINFKATSKNRDSFSDTFGHTGSTPTELLNQDCQCINTGSKDFPLCIKAEYAAKGDWQFNSVHNPDTPQKNSTLVTQREYLCTKTYRVQDPNSSDYGKVFNSKDNLKIYKSSEFSCTPPTEDKLTSDTDKSSVRYTLGKTIKPTCVYDGYLTAIVIASPSMGDRTQNKSCDLMADPIDIATGFVHESVTDYRSRWAFPLIISRFYSSNTGKWLFNYSQHLNILTTGIQAVRSNGDKYQFTQEGYSYKGLYGAVGELKLVQPSPTDIQLIYYLPNGSIETYSASSGKLLKVSNREGLSLAISYPSSQEKIIQDQFGHQVIIHNENNQPESIQLPNGKVIKYQYEGNLLSKVTYPNGSTLHYNYIHQGDTDLLTGIHDGTGNLVASWKYSNNLAISNNQSQ</sequence>
<dbReference type="InterPro" id="IPR045351">
    <property type="entry name" value="DUF6531"/>
</dbReference>
<evidence type="ECO:0000259" key="2">
    <source>
        <dbReference type="Pfam" id="PF20148"/>
    </source>
</evidence>
<reference evidence="3 4" key="1">
    <citation type="submission" date="2016-08" db="EMBL/GenBank/DDBJ databases">
        <title>Draft genome sequence of Candidatus Piscirickettsia litoralis, from seawater.</title>
        <authorList>
            <person name="Wan X."/>
            <person name="Lee A.J."/>
            <person name="Hou S."/>
            <person name="Donachie S.P."/>
        </authorList>
    </citation>
    <scope>NUCLEOTIDE SEQUENCE [LARGE SCALE GENOMIC DNA]</scope>
    <source>
        <strain evidence="3 4">Y2</strain>
    </source>
</reference>
<dbReference type="Proteomes" id="UP000094329">
    <property type="component" value="Unassembled WGS sequence"/>
</dbReference>
<dbReference type="RefSeq" id="WP_069314209.1">
    <property type="nucleotide sequence ID" value="NZ_MDTU01000003.1"/>
</dbReference>
<gene>
    <name evidence="3" type="ORF">BGC07_16770</name>
</gene>
<name>A0ABX2ZXS3_9GAMM</name>
<proteinExistence type="predicted"/>
<protein>
    <recommendedName>
        <fullName evidence="2">DUF6531 domain-containing protein</fullName>
    </recommendedName>
</protein>
<comment type="caution">
    <text evidence="3">The sequence shown here is derived from an EMBL/GenBank/DDBJ whole genome shotgun (WGS) entry which is preliminary data.</text>
</comment>
<dbReference type="EMBL" id="MDTU01000003">
    <property type="protein sequence ID" value="ODN41416.1"/>
    <property type="molecule type" value="Genomic_DNA"/>
</dbReference>
<keyword evidence="4" id="KW-1185">Reference proteome</keyword>
<feature type="signal peptide" evidence="1">
    <location>
        <begin position="1"/>
        <end position="19"/>
    </location>
</feature>
<dbReference type="Pfam" id="PF20148">
    <property type="entry name" value="DUF6531"/>
    <property type="match status" value="1"/>
</dbReference>
<evidence type="ECO:0000256" key="1">
    <source>
        <dbReference type="SAM" id="SignalP"/>
    </source>
</evidence>